<dbReference type="Pfam" id="PF00342">
    <property type="entry name" value="PGI"/>
    <property type="match status" value="1"/>
</dbReference>
<keyword evidence="3 4" id="KW-0413">Isomerase</keyword>
<dbReference type="EC" id="5.3.1.9" evidence="4"/>
<comment type="caution">
    <text evidence="6">The sequence shown here is derived from an EMBL/GenBank/DDBJ whole genome shotgun (WGS) entry which is preliminary data.</text>
</comment>
<dbReference type="GO" id="GO:0004347">
    <property type="term" value="F:glucose-6-phosphate isomerase activity"/>
    <property type="evidence" value="ECO:0007669"/>
    <property type="project" value="UniProtKB-EC"/>
</dbReference>
<evidence type="ECO:0000256" key="2">
    <source>
        <dbReference type="ARBA" id="ARBA00023152"/>
    </source>
</evidence>
<name>A0A955RLM5_9BACT</name>
<protein>
    <recommendedName>
        <fullName evidence="4">Glucose-6-phosphate isomerase</fullName>
        <ecNumber evidence="4">5.3.1.9</ecNumber>
    </recommendedName>
</protein>
<dbReference type="PROSITE" id="PS51463">
    <property type="entry name" value="P_GLUCOSE_ISOMERASE_3"/>
    <property type="match status" value="1"/>
</dbReference>
<gene>
    <name evidence="6" type="ORF">KC669_04340</name>
</gene>
<reference evidence="6" key="2">
    <citation type="journal article" date="2021" name="Microbiome">
        <title>Successional dynamics and alternative stable states in a saline activated sludge microbial community over 9 years.</title>
        <authorList>
            <person name="Wang Y."/>
            <person name="Ye J."/>
            <person name="Ju F."/>
            <person name="Liu L."/>
            <person name="Boyd J.A."/>
            <person name="Deng Y."/>
            <person name="Parks D.H."/>
            <person name="Jiang X."/>
            <person name="Yin X."/>
            <person name="Woodcroft B.J."/>
            <person name="Tyson G.W."/>
            <person name="Hugenholtz P."/>
            <person name="Polz M.F."/>
            <person name="Zhang T."/>
        </authorList>
    </citation>
    <scope>NUCLEOTIDE SEQUENCE</scope>
    <source>
        <strain evidence="6">HKST-UBA09</strain>
    </source>
</reference>
<keyword evidence="5" id="KW-0812">Transmembrane</keyword>
<dbReference type="GO" id="GO:0005829">
    <property type="term" value="C:cytosol"/>
    <property type="evidence" value="ECO:0007669"/>
    <property type="project" value="TreeGrafter"/>
</dbReference>
<dbReference type="AlphaFoldDB" id="A0A955RLM5"/>
<comment type="pathway">
    <text evidence="4">Carbohydrate degradation; glycolysis; D-glyceraldehyde 3-phosphate and glycerone phosphate from D-glucose: step 2/4.</text>
</comment>
<dbReference type="Proteomes" id="UP000714915">
    <property type="component" value="Unassembled WGS sequence"/>
</dbReference>
<sequence>MRTEFKFQTNISDFSNKHILDSYTTELKQTIESRDYSNAAASLLLPTEKKFLEQAREAFKKHFSSNLKYIFLIGIGGSNLGTQAIYYTMRGKLDFVSKTLPKIIFLDALNAKSIELIHNLVVSENITDSEYLIISISKSGSTIETAVNTNLMLQLLGDGSENNLIYITDSSSKLWKVCKEKRIDVYEIPEKVGGRYSVFSNVGLLPLYFVFEEKLTDLLKGASDAISDSFNKEQSPAMHSALELFNNKPIVNEFFFDVNLEYLGKWYRQLVGESLGKKSDYKSITPIVSIGSTDLHSMLQLYLGGNNDKFTHFITTNEPDNFRVVDNELTSALVSDIEDKNIADINTAIIEAVKKSYIDDNREFNEIILDEISLYNLGYYLQTKMIEVMFLAKLMNINAFDQPNVEDYKILTKEKLKS</sequence>
<dbReference type="GO" id="GO:0097367">
    <property type="term" value="F:carbohydrate derivative binding"/>
    <property type="evidence" value="ECO:0007669"/>
    <property type="project" value="InterPro"/>
</dbReference>
<evidence type="ECO:0000313" key="7">
    <source>
        <dbReference type="Proteomes" id="UP000714915"/>
    </source>
</evidence>
<keyword evidence="1 4" id="KW-0312">Gluconeogenesis</keyword>
<dbReference type="CDD" id="cd05016">
    <property type="entry name" value="SIS_PGI_2"/>
    <property type="match status" value="1"/>
</dbReference>
<dbReference type="PANTHER" id="PTHR11469">
    <property type="entry name" value="GLUCOSE-6-PHOSPHATE ISOMERASE"/>
    <property type="match status" value="1"/>
</dbReference>
<dbReference type="GO" id="GO:0006096">
    <property type="term" value="P:glycolytic process"/>
    <property type="evidence" value="ECO:0007669"/>
    <property type="project" value="UniProtKB-KW"/>
</dbReference>
<comment type="catalytic activity">
    <reaction evidence="4">
        <text>alpha-D-glucose 6-phosphate = beta-D-fructose 6-phosphate</text>
        <dbReference type="Rhea" id="RHEA:11816"/>
        <dbReference type="ChEBI" id="CHEBI:57634"/>
        <dbReference type="ChEBI" id="CHEBI:58225"/>
        <dbReference type="EC" id="5.3.1.9"/>
    </reaction>
</comment>
<organism evidence="6 7">
    <name type="scientific">Candidatus Dojkabacteria bacterium</name>
    <dbReference type="NCBI Taxonomy" id="2099670"/>
    <lineage>
        <taxon>Bacteria</taxon>
        <taxon>Candidatus Dojkabacteria</taxon>
    </lineage>
</organism>
<dbReference type="PRINTS" id="PR00662">
    <property type="entry name" value="G6PISOMERASE"/>
</dbReference>
<dbReference type="GO" id="GO:0051156">
    <property type="term" value="P:glucose 6-phosphate metabolic process"/>
    <property type="evidence" value="ECO:0007669"/>
    <property type="project" value="TreeGrafter"/>
</dbReference>
<dbReference type="GO" id="GO:0006094">
    <property type="term" value="P:gluconeogenesis"/>
    <property type="evidence" value="ECO:0007669"/>
    <property type="project" value="UniProtKB-KW"/>
</dbReference>
<comment type="similarity">
    <text evidence="4">Belongs to the GPI family.</text>
</comment>
<reference evidence="6" key="1">
    <citation type="submission" date="2020-04" db="EMBL/GenBank/DDBJ databases">
        <authorList>
            <person name="Zhang T."/>
        </authorList>
    </citation>
    <scope>NUCLEOTIDE SEQUENCE</scope>
    <source>
        <strain evidence="6">HKST-UBA09</strain>
    </source>
</reference>
<keyword evidence="5" id="KW-0472">Membrane</keyword>
<evidence type="ECO:0000256" key="1">
    <source>
        <dbReference type="ARBA" id="ARBA00022432"/>
    </source>
</evidence>
<keyword evidence="2 4" id="KW-0324">Glycolysis</keyword>
<keyword evidence="5" id="KW-1133">Transmembrane helix</keyword>
<dbReference type="EMBL" id="JAGQLF010000070">
    <property type="protein sequence ID" value="MCA9387234.1"/>
    <property type="molecule type" value="Genomic_DNA"/>
</dbReference>
<dbReference type="InterPro" id="IPR046348">
    <property type="entry name" value="SIS_dom_sf"/>
</dbReference>
<evidence type="ECO:0000256" key="4">
    <source>
        <dbReference type="RuleBase" id="RU000612"/>
    </source>
</evidence>
<dbReference type="PANTHER" id="PTHR11469:SF1">
    <property type="entry name" value="GLUCOSE-6-PHOSPHATE ISOMERASE"/>
    <property type="match status" value="1"/>
</dbReference>
<dbReference type="InterPro" id="IPR001672">
    <property type="entry name" value="G6P_Isomerase"/>
</dbReference>
<evidence type="ECO:0000256" key="5">
    <source>
        <dbReference type="SAM" id="Phobius"/>
    </source>
</evidence>
<proteinExistence type="inferred from homology"/>
<dbReference type="Gene3D" id="3.40.50.10490">
    <property type="entry name" value="Glucose-6-phosphate isomerase like protein, domain 1"/>
    <property type="match status" value="2"/>
</dbReference>
<evidence type="ECO:0000256" key="3">
    <source>
        <dbReference type="ARBA" id="ARBA00023235"/>
    </source>
</evidence>
<feature type="transmembrane region" description="Helical" evidence="5">
    <location>
        <begin position="69"/>
        <end position="89"/>
    </location>
</feature>
<dbReference type="SUPFAM" id="SSF53697">
    <property type="entry name" value="SIS domain"/>
    <property type="match status" value="1"/>
</dbReference>
<dbReference type="GO" id="GO:0048029">
    <property type="term" value="F:monosaccharide binding"/>
    <property type="evidence" value="ECO:0007669"/>
    <property type="project" value="TreeGrafter"/>
</dbReference>
<evidence type="ECO:0000313" key="6">
    <source>
        <dbReference type="EMBL" id="MCA9387234.1"/>
    </source>
</evidence>
<dbReference type="InterPro" id="IPR035482">
    <property type="entry name" value="SIS_PGI_2"/>
</dbReference>
<accession>A0A955RLM5</accession>